<dbReference type="InterPro" id="IPR036890">
    <property type="entry name" value="HATPase_C_sf"/>
</dbReference>
<name>K4JRU2_9CAUD</name>
<accession>K4JRU2</accession>
<reference evidence="1 2" key="1">
    <citation type="journal article" date="2012" name="BMC Genomics">
        <title>The Caulobacter crescentus phage phiCbK: genomics of a canonical phage.</title>
        <authorList>
            <person name="Gill J.J."/>
            <person name="Berry J.D."/>
            <person name="Russell W.K."/>
            <person name="Lessor L."/>
            <person name="Escobar Garcia D.A."/>
            <person name="Hernandez D."/>
            <person name="Kane A."/>
            <person name="Keene J."/>
            <person name="Maddox M."/>
            <person name="Martin R."/>
            <person name="Mohan S."/>
            <person name="Thorn A.M."/>
            <person name="Russell D.H."/>
            <person name="Young R."/>
        </authorList>
    </citation>
    <scope>NUCLEOTIDE SEQUENCE [LARGE SCALE GENOMIC DNA]</scope>
</reference>
<proteinExistence type="predicted"/>
<evidence type="ECO:0000313" key="2">
    <source>
        <dbReference type="Proteomes" id="UP000000463"/>
    </source>
</evidence>
<evidence type="ECO:0000313" key="1">
    <source>
        <dbReference type="EMBL" id="AFU88049.1"/>
    </source>
</evidence>
<dbReference type="Proteomes" id="UP000000463">
    <property type="component" value="Segment"/>
</dbReference>
<gene>
    <name evidence="1" type="ORF">CcrColossus_gp179</name>
</gene>
<dbReference type="OrthoDB" id="288at10239"/>
<dbReference type="EMBL" id="JX100810">
    <property type="protein sequence ID" value="AFU88049.1"/>
    <property type="molecule type" value="Genomic_DNA"/>
</dbReference>
<keyword evidence="2" id="KW-1185">Reference proteome</keyword>
<dbReference type="KEGG" id="vg:13995107"/>
<dbReference type="RefSeq" id="YP_006988413.1">
    <property type="nucleotide sequence ID" value="NC_019406.1"/>
</dbReference>
<dbReference type="GeneID" id="13995107"/>
<dbReference type="Gene3D" id="3.30.565.10">
    <property type="entry name" value="Histidine kinase-like ATPase, C-terminal domain"/>
    <property type="match status" value="1"/>
</dbReference>
<sequence>MPVGNYQTQPFEFEPPMLIETQPNDFQAHGIMKARKSSIKLSAKTFKMHIDAQYSKKIEAPVRELASNAWDSHLRAGNDKPFYVQAPTALQPEFAVRDYGVGMTDQVMEEVYIVLGESDKDKSNDEVGMWGHGAQAPYAYTDQYTISCYDGETVRHYGYGLAEDDIPTLYLMSEEPCDEPRGVRVAFAVEARDFDAFEKAIREVALAHNGAFETNVKLGENPKPKFAGDDWFVVDECALPPGWYARQGCVIYPIARDKITLPKVNYDSKSRFILDCPIGTVKVTPSRESIEYSEEVVGYLNNRVERLREEVASAVWEAIKDIKSVKSFFAKAKELTPTFVTGNYEHPITGMKSTVMTATGDRYFVECFRQKDGRWDFSVPQSFNLETGPNGRQAEKYLILNDGSAFLDASRDPTSSTLSFSEQRRIARFVRSYMERNSLSLVTLLMNFAEPREEFWTACFGDRWQFITFEELRDAMPRRVSPVTDKSKPPIRGLAFAKAAGEQKPVFEIKADEGKYAWISSAQHRRQAGPLFKLAKSFGLDALYIAAPQAQHQMDDHSIPHLREAVDLRLKEKGSGFDLWYHTHEIFQSSTAKAFVKFLQLLAPEDYARLEKGTGIYSKIAKYAKGYLGIDLTAIKDDEKKVLDALVVDNNDRVVTPACPKAAASLKKALAIISDWNFHSNPASGVISNLHYCKDDPAQAHKYVGLLIHLQNVFPPKSKA</sequence>
<dbReference type="SUPFAM" id="SSF55874">
    <property type="entry name" value="ATPase domain of HSP90 chaperone/DNA topoisomerase II/histidine kinase"/>
    <property type="match status" value="1"/>
</dbReference>
<protein>
    <submittedName>
        <fullName evidence="1">Putative rIIa-like protein</fullName>
    </submittedName>
</protein>
<organism evidence="1 2">
    <name type="scientific">Caulobacter phage CcrColossus</name>
    <dbReference type="NCBI Taxonomy" id="1211640"/>
    <lineage>
        <taxon>Viruses</taxon>
        <taxon>Duplodnaviria</taxon>
        <taxon>Heunggongvirae</taxon>
        <taxon>Uroviricota</taxon>
        <taxon>Caudoviricetes</taxon>
        <taxon>Jeanschmidtviridae</taxon>
        <taxon>Colossusvirus</taxon>
        <taxon>Colossusvirus colossus</taxon>
    </lineage>
</organism>